<evidence type="ECO:0000256" key="10">
    <source>
        <dbReference type="ARBA" id="ARBA00022679"/>
    </source>
</evidence>
<dbReference type="PROSITE" id="PS01315">
    <property type="entry name" value="CDS"/>
    <property type="match status" value="1"/>
</dbReference>
<evidence type="ECO:0000256" key="11">
    <source>
        <dbReference type="ARBA" id="ARBA00022692"/>
    </source>
</evidence>
<evidence type="ECO:0000256" key="8">
    <source>
        <dbReference type="ARBA" id="ARBA00022475"/>
    </source>
</evidence>
<dbReference type="EMBL" id="CP025120">
    <property type="protein sequence ID" value="AUD79356.1"/>
    <property type="molecule type" value="Genomic_DNA"/>
</dbReference>
<dbReference type="InterPro" id="IPR000374">
    <property type="entry name" value="PC_trans"/>
</dbReference>
<evidence type="ECO:0000256" key="12">
    <source>
        <dbReference type="ARBA" id="ARBA00022695"/>
    </source>
</evidence>
<dbReference type="KEGG" id="kpd:CW740_08900"/>
<keyword evidence="11 18" id="KW-0812">Transmembrane</keyword>
<keyword evidence="10 18" id="KW-0808">Transferase</keyword>
<dbReference type="GO" id="GO:0016024">
    <property type="term" value="P:CDP-diacylglycerol biosynthetic process"/>
    <property type="evidence" value="ECO:0007669"/>
    <property type="project" value="UniProtKB-UniPathway"/>
</dbReference>
<evidence type="ECO:0000256" key="16">
    <source>
        <dbReference type="ARBA" id="ARBA00023209"/>
    </source>
</evidence>
<dbReference type="PANTHER" id="PTHR46382">
    <property type="entry name" value="PHOSPHATIDATE CYTIDYLYLTRANSFERASE"/>
    <property type="match status" value="1"/>
</dbReference>
<comment type="pathway">
    <text evidence="4">Lipid metabolism.</text>
</comment>
<evidence type="ECO:0000256" key="1">
    <source>
        <dbReference type="ARBA" id="ARBA00001698"/>
    </source>
</evidence>
<evidence type="ECO:0000256" key="5">
    <source>
        <dbReference type="ARBA" id="ARBA00010185"/>
    </source>
</evidence>
<dbReference type="OrthoDB" id="9799199at2"/>
<accession>A0A2K9AG20</accession>
<evidence type="ECO:0000256" key="15">
    <source>
        <dbReference type="ARBA" id="ARBA00023136"/>
    </source>
</evidence>
<dbReference type="PANTHER" id="PTHR46382:SF1">
    <property type="entry name" value="PHOSPHATIDATE CYTIDYLYLTRANSFERASE"/>
    <property type="match status" value="1"/>
</dbReference>
<name>A0A2K9AG20_9GAMM</name>
<keyword evidence="17" id="KW-1208">Phospholipid metabolism</keyword>
<comment type="subcellular location">
    <subcellularLocation>
        <location evidence="2">Cell membrane</location>
        <topology evidence="2">Multi-pass membrane protein</topology>
    </subcellularLocation>
</comment>
<keyword evidence="9" id="KW-0444">Lipid biosynthesis</keyword>
<keyword evidence="13" id="KW-1133">Transmembrane helix</keyword>
<evidence type="ECO:0000256" key="3">
    <source>
        <dbReference type="ARBA" id="ARBA00005119"/>
    </source>
</evidence>
<keyword evidence="8" id="KW-1003">Cell membrane</keyword>
<organism evidence="19 20">
    <name type="scientific">Kangiella profundi</name>
    <dbReference type="NCBI Taxonomy" id="1561924"/>
    <lineage>
        <taxon>Bacteria</taxon>
        <taxon>Pseudomonadati</taxon>
        <taxon>Pseudomonadota</taxon>
        <taxon>Gammaproteobacteria</taxon>
        <taxon>Kangiellales</taxon>
        <taxon>Kangiellaceae</taxon>
        <taxon>Kangiella</taxon>
    </lineage>
</organism>
<dbReference type="AlphaFoldDB" id="A0A2K9AG20"/>
<evidence type="ECO:0000256" key="6">
    <source>
        <dbReference type="ARBA" id="ARBA00012487"/>
    </source>
</evidence>
<proteinExistence type="inferred from homology"/>
<evidence type="ECO:0000256" key="14">
    <source>
        <dbReference type="ARBA" id="ARBA00023098"/>
    </source>
</evidence>
<reference evidence="19 20" key="1">
    <citation type="submission" date="2017-12" db="EMBL/GenBank/DDBJ databases">
        <title>Kangiella profundi FT102 completed genome.</title>
        <authorList>
            <person name="Xu J."/>
            <person name="Wang J."/>
            <person name="Lu Y."/>
        </authorList>
    </citation>
    <scope>NUCLEOTIDE SEQUENCE [LARGE SCALE GENOMIC DNA]</scope>
    <source>
        <strain evidence="19 20">FT102</strain>
    </source>
</reference>
<protein>
    <recommendedName>
        <fullName evidence="7 18">Phosphatidate cytidylyltransferase</fullName>
        <ecNumber evidence="6 18">2.7.7.41</ecNumber>
    </recommendedName>
</protein>
<comment type="pathway">
    <text evidence="3 18">Phospholipid metabolism; CDP-diacylglycerol biosynthesis; CDP-diacylglycerol from sn-glycerol 3-phosphate: step 3/3.</text>
</comment>
<dbReference type="EC" id="2.7.7.41" evidence="6 18"/>
<dbReference type="Proteomes" id="UP000232693">
    <property type="component" value="Chromosome"/>
</dbReference>
<dbReference type="GO" id="GO:0005886">
    <property type="term" value="C:plasma membrane"/>
    <property type="evidence" value="ECO:0007669"/>
    <property type="project" value="UniProtKB-SubCell"/>
</dbReference>
<evidence type="ECO:0000313" key="19">
    <source>
        <dbReference type="EMBL" id="AUD79356.1"/>
    </source>
</evidence>
<evidence type="ECO:0000256" key="7">
    <source>
        <dbReference type="ARBA" id="ARBA00019373"/>
    </source>
</evidence>
<evidence type="ECO:0000256" key="4">
    <source>
        <dbReference type="ARBA" id="ARBA00005189"/>
    </source>
</evidence>
<dbReference type="RefSeq" id="WP_106647175.1">
    <property type="nucleotide sequence ID" value="NZ_BMGO01000001.1"/>
</dbReference>
<evidence type="ECO:0000256" key="2">
    <source>
        <dbReference type="ARBA" id="ARBA00004651"/>
    </source>
</evidence>
<dbReference type="UniPathway" id="UPA00557">
    <property type="reaction ID" value="UER00614"/>
</dbReference>
<gene>
    <name evidence="19" type="ORF">CW740_08900</name>
</gene>
<keyword evidence="15" id="KW-0472">Membrane</keyword>
<keyword evidence="16" id="KW-0594">Phospholipid biosynthesis</keyword>
<comment type="similarity">
    <text evidence="5 18">Belongs to the CDS family.</text>
</comment>
<dbReference type="GO" id="GO:0004605">
    <property type="term" value="F:phosphatidate cytidylyltransferase activity"/>
    <property type="evidence" value="ECO:0007669"/>
    <property type="project" value="UniProtKB-EC"/>
</dbReference>
<keyword evidence="14" id="KW-0443">Lipid metabolism</keyword>
<evidence type="ECO:0000313" key="20">
    <source>
        <dbReference type="Proteomes" id="UP000232693"/>
    </source>
</evidence>
<sequence length="296" mass="33030">MLKQRIITALVLLPLAIALLFYPGLKVFSLILIPIFGIIAWEWSRLLQTNTFVKTLFIVIVLAALGGIYYWLTQREFFEYPTIPNNWTEVHPFKLLMVSIMAWVVAFVLILLYPKAGRTWLRGPWIRALFGVVFLAAAWLAIVLIRSTDILQNHFYGGWLLLLMFVVIWGADVGAYFFGKTMGRHKLAPVVSPNKTWEGAIGGLVTATVLSTIAAFFIGLSFSLSWFVLLAVILVVVSVIGDLFESMLKRQAGIKDSSQILPGHGGLLDRLDSTLSVAPFFIVALLIFQHGFSLSL</sequence>
<keyword evidence="20" id="KW-1185">Reference proteome</keyword>
<comment type="catalytic activity">
    <reaction evidence="1 18">
        <text>a 1,2-diacyl-sn-glycero-3-phosphate + CTP + H(+) = a CDP-1,2-diacyl-sn-glycerol + diphosphate</text>
        <dbReference type="Rhea" id="RHEA:16229"/>
        <dbReference type="ChEBI" id="CHEBI:15378"/>
        <dbReference type="ChEBI" id="CHEBI:33019"/>
        <dbReference type="ChEBI" id="CHEBI:37563"/>
        <dbReference type="ChEBI" id="CHEBI:58332"/>
        <dbReference type="ChEBI" id="CHEBI:58608"/>
        <dbReference type="EC" id="2.7.7.41"/>
    </reaction>
</comment>
<keyword evidence="12 18" id="KW-0548">Nucleotidyltransferase</keyword>
<evidence type="ECO:0000256" key="9">
    <source>
        <dbReference type="ARBA" id="ARBA00022516"/>
    </source>
</evidence>
<evidence type="ECO:0000256" key="13">
    <source>
        <dbReference type="ARBA" id="ARBA00022989"/>
    </source>
</evidence>
<dbReference type="Pfam" id="PF01148">
    <property type="entry name" value="CTP_transf_1"/>
    <property type="match status" value="1"/>
</dbReference>
<evidence type="ECO:0000256" key="18">
    <source>
        <dbReference type="RuleBase" id="RU003938"/>
    </source>
</evidence>
<evidence type="ECO:0000256" key="17">
    <source>
        <dbReference type="ARBA" id="ARBA00023264"/>
    </source>
</evidence>